<dbReference type="InterPro" id="IPR016039">
    <property type="entry name" value="Thiolase-like"/>
</dbReference>
<evidence type="ECO:0000313" key="7">
    <source>
        <dbReference type="Proteomes" id="UP000297814"/>
    </source>
</evidence>
<evidence type="ECO:0000256" key="3">
    <source>
        <dbReference type="ARBA" id="ARBA00023315"/>
    </source>
</evidence>
<dbReference type="Gene3D" id="3.40.47.10">
    <property type="match status" value="1"/>
</dbReference>
<keyword evidence="7" id="KW-1185">Reference proteome</keyword>
<dbReference type="Proteomes" id="UP000297814">
    <property type="component" value="Unassembled WGS sequence"/>
</dbReference>
<feature type="region of interest" description="Disordered" evidence="4">
    <location>
        <begin position="92"/>
        <end position="112"/>
    </location>
</feature>
<evidence type="ECO:0000256" key="4">
    <source>
        <dbReference type="SAM" id="MobiDB-lite"/>
    </source>
</evidence>
<comment type="caution">
    <text evidence="6">The sequence shown here is derived from an EMBL/GenBank/DDBJ whole genome shotgun (WGS) entry which is preliminary data.</text>
</comment>
<evidence type="ECO:0000259" key="5">
    <source>
        <dbReference type="Pfam" id="PF18313"/>
    </source>
</evidence>
<evidence type="ECO:0000256" key="2">
    <source>
        <dbReference type="ARBA" id="ARBA00022679"/>
    </source>
</evidence>
<dbReference type="PANTHER" id="PTHR18919">
    <property type="entry name" value="ACETYL-COA C-ACYLTRANSFERASE"/>
    <property type="match status" value="1"/>
</dbReference>
<keyword evidence="2" id="KW-0808">Transferase</keyword>
<comment type="similarity">
    <text evidence="1">Belongs to the thiolase-like superfamily. Thiolase family.</text>
</comment>
<evidence type="ECO:0000313" key="6">
    <source>
        <dbReference type="EMBL" id="TGO31955.1"/>
    </source>
</evidence>
<dbReference type="PANTHER" id="PTHR18919:SF139">
    <property type="entry name" value="THIOLASE-LIKE PROTEIN TYPE 1 ADDITIONAL C-TERMINAL DOMAIN-CONTAINING PROTEIN"/>
    <property type="match status" value="1"/>
</dbReference>
<dbReference type="InterPro" id="IPR040771">
    <property type="entry name" value="TLP1_add_C"/>
</dbReference>
<organism evidence="6 7">
    <name type="scientific">Botrytis hyacinthi</name>
    <dbReference type="NCBI Taxonomy" id="278943"/>
    <lineage>
        <taxon>Eukaryota</taxon>
        <taxon>Fungi</taxon>
        <taxon>Dikarya</taxon>
        <taxon>Ascomycota</taxon>
        <taxon>Pezizomycotina</taxon>
        <taxon>Leotiomycetes</taxon>
        <taxon>Helotiales</taxon>
        <taxon>Sclerotiniaceae</taxon>
        <taxon>Botrytis</taxon>
    </lineage>
</organism>
<feature type="compositionally biased region" description="Basic and acidic residues" evidence="4">
    <location>
        <begin position="92"/>
        <end position="106"/>
    </location>
</feature>
<dbReference type="AlphaFoldDB" id="A0A4Z1G4T9"/>
<reference evidence="6 7" key="1">
    <citation type="submission" date="2017-12" db="EMBL/GenBank/DDBJ databases">
        <title>Comparative genomics of Botrytis spp.</title>
        <authorList>
            <person name="Valero-Jimenez C.A."/>
            <person name="Tapia P."/>
            <person name="Veloso J."/>
            <person name="Silva-Moreno E."/>
            <person name="Staats M."/>
            <person name="Valdes J.H."/>
            <person name="Van Kan J.A.L."/>
        </authorList>
    </citation>
    <scope>NUCLEOTIDE SEQUENCE [LARGE SCALE GENOMIC DNA]</scope>
    <source>
        <strain evidence="6 7">Bh0001</strain>
    </source>
</reference>
<proteinExistence type="inferred from homology"/>
<feature type="domain" description="Thiolase-like protein type 1 additional C-terminal" evidence="5">
    <location>
        <begin position="474"/>
        <end position="538"/>
    </location>
</feature>
<dbReference type="GO" id="GO:0016746">
    <property type="term" value="F:acyltransferase activity"/>
    <property type="evidence" value="ECO:0007669"/>
    <property type="project" value="UniProtKB-KW"/>
</dbReference>
<dbReference type="EMBL" id="PQXK01000374">
    <property type="protein sequence ID" value="TGO31955.1"/>
    <property type="molecule type" value="Genomic_DNA"/>
</dbReference>
<sequence length="553" mass="60527">MPIPPQTPIIIGVGDVINRSLQVEDAIEPLGLMLQSLEKSFSDTGISHDQETLGILKGSVDDVRVVRNWTWPYVDVCQSVLDGILGEEKRRNGDLGKGVYKEESEHGGNSPVKMLDEACQRVGRGESKVAVVVGGEALGSLIASVSKTGTYPSHWTPPAGDPRRILALPKGVETLGTIHQIGLPIHIYPLYENAFRAHRHQSQVENNAESAKLYAQFAAVAAGNEFAWNRESAGNLSEESIGKVGKGNRMICWPYPLLMNAFNNVNMAASCIVTSVSFATELGIPEDKWIYPLGGAGMREKDNFWERPNFHSSEALETSLDSALNVSGLEAKDIDIFDFYSCFPIVPKLAAHHLKIPFLDPPRPITLLGGLTSFGGAGNNYSLHAITEMTRQLRNQRDQLSNHKNAGVSNGLILANGGVLTYQHVVCLSTQPKSEGNKYQDGNPCPKIVQNVTGDEEDGLEIVGPEGVKKGVWEGIIETYTVQFSRKNEPQTGFVVGRLKQTGKRFLANVADNKTLGNLIKESEEEIVGKRGWVWKEEDSKRNLFGFERGANL</sequence>
<dbReference type="Gene3D" id="2.40.50.840">
    <property type="match status" value="1"/>
</dbReference>
<dbReference type="SUPFAM" id="SSF53901">
    <property type="entry name" value="Thiolase-like"/>
    <property type="match status" value="1"/>
</dbReference>
<keyword evidence="3" id="KW-0012">Acyltransferase</keyword>
<name>A0A4Z1G4T9_9HELO</name>
<protein>
    <recommendedName>
        <fullName evidence="5">Thiolase-like protein type 1 additional C-terminal domain-containing protein</fullName>
    </recommendedName>
</protein>
<dbReference type="Pfam" id="PF18313">
    <property type="entry name" value="TLP1_add_C"/>
    <property type="match status" value="1"/>
</dbReference>
<accession>A0A4Z1G4T9</accession>
<evidence type="ECO:0000256" key="1">
    <source>
        <dbReference type="ARBA" id="ARBA00010982"/>
    </source>
</evidence>
<gene>
    <name evidence="6" type="ORF">BHYA_0375g00070</name>
</gene>